<dbReference type="Gene3D" id="1.10.510.10">
    <property type="entry name" value="Transferase(Phosphotransferase) domain 1"/>
    <property type="match status" value="1"/>
</dbReference>
<proteinExistence type="predicted"/>
<feature type="domain" description="Protein kinase" evidence="2">
    <location>
        <begin position="51"/>
        <end position="310"/>
    </location>
</feature>
<dbReference type="InterPro" id="IPR001245">
    <property type="entry name" value="Ser-Thr/Tyr_kinase_cat_dom"/>
</dbReference>
<dbReference type="EMBL" id="JAPFFF010000045">
    <property type="protein sequence ID" value="KAK8840459.1"/>
    <property type="molecule type" value="Genomic_DNA"/>
</dbReference>
<sequence length="338" mass="39380">MNLKDVISDKQDIIRKQESILAQLDIIKQSDETSNKTSKKEEPQNPTENLIKVFDLEQTNIFERIERISGRNLCVADKVIRPIIVQQFGVLKDLSGLKKEDLQKFIDEQQKLMRNNHPNIVKTLQIFVDKNGKPRRILHEYFENKLEKMVNDNLLSNVDKVCAIYQLAKVMKYVHSLKIIHKKLKPSNIFIDENKIVKIGDFGDDITNIGIKFDTVAYESSFISMEVKKKEKYNESSDVFSFGFLVYYIISGITPYGISYRAKDSMIKKKVLNPYTTAYTRDLIRTCTCYDEAKRPNFKVIYKDIAQNYTKLIDLSKVEKSQVMEFIEKYNELINPSV</sequence>
<dbReference type="EMBL" id="JAPFFF010000364">
    <property type="protein sequence ID" value="KAK8834580.1"/>
    <property type="molecule type" value="Genomic_DNA"/>
</dbReference>
<organism evidence="4 5">
    <name type="scientific">Tritrichomonas musculus</name>
    <dbReference type="NCBI Taxonomy" id="1915356"/>
    <lineage>
        <taxon>Eukaryota</taxon>
        <taxon>Metamonada</taxon>
        <taxon>Parabasalia</taxon>
        <taxon>Tritrichomonadida</taxon>
        <taxon>Tritrichomonadidae</taxon>
        <taxon>Tritrichomonas</taxon>
    </lineage>
</organism>
<protein>
    <recommendedName>
        <fullName evidence="2">Protein kinase domain-containing protein</fullName>
    </recommendedName>
</protein>
<accession>A0ABR2H2M6</accession>
<keyword evidence="1" id="KW-0812">Transmembrane</keyword>
<keyword evidence="1" id="KW-1133">Transmembrane helix</keyword>
<gene>
    <name evidence="3" type="ORF">M9Y10_027284</name>
    <name evidence="4" type="ORF">M9Y10_030664</name>
</gene>
<dbReference type="PANTHER" id="PTHR24361">
    <property type="entry name" value="MITOGEN-ACTIVATED KINASE KINASE KINASE"/>
    <property type="match status" value="1"/>
</dbReference>
<dbReference type="Proteomes" id="UP001470230">
    <property type="component" value="Unassembled WGS sequence"/>
</dbReference>
<reference evidence="4 5" key="1">
    <citation type="submission" date="2024-04" db="EMBL/GenBank/DDBJ databases">
        <title>Tritrichomonas musculus Genome.</title>
        <authorList>
            <person name="Alves-Ferreira E."/>
            <person name="Grigg M."/>
            <person name="Lorenzi H."/>
            <person name="Galac M."/>
        </authorList>
    </citation>
    <scope>NUCLEOTIDE SEQUENCE [LARGE SCALE GENOMIC DNA]</scope>
    <source>
        <strain evidence="4 5">EAF2021</strain>
    </source>
</reference>
<dbReference type="InterPro" id="IPR011009">
    <property type="entry name" value="Kinase-like_dom_sf"/>
</dbReference>
<evidence type="ECO:0000256" key="1">
    <source>
        <dbReference type="SAM" id="Phobius"/>
    </source>
</evidence>
<dbReference type="PROSITE" id="PS50011">
    <property type="entry name" value="PROTEIN_KINASE_DOM"/>
    <property type="match status" value="1"/>
</dbReference>
<keyword evidence="5" id="KW-1185">Reference proteome</keyword>
<name>A0ABR2H2M6_9EUKA</name>
<feature type="transmembrane region" description="Helical" evidence="1">
    <location>
        <begin position="239"/>
        <end position="260"/>
    </location>
</feature>
<evidence type="ECO:0000313" key="5">
    <source>
        <dbReference type="Proteomes" id="UP001470230"/>
    </source>
</evidence>
<evidence type="ECO:0000259" key="2">
    <source>
        <dbReference type="PROSITE" id="PS50011"/>
    </source>
</evidence>
<dbReference type="Pfam" id="PF07714">
    <property type="entry name" value="PK_Tyr_Ser-Thr"/>
    <property type="match status" value="1"/>
</dbReference>
<evidence type="ECO:0000313" key="3">
    <source>
        <dbReference type="EMBL" id="KAK8834580.1"/>
    </source>
</evidence>
<keyword evidence="1" id="KW-0472">Membrane</keyword>
<comment type="caution">
    <text evidence="4">The sequence shown here is derived from an EMBL/GenBank/DDBJ whole genome shotgun (WGS) entry which is preliminary data.</text>
</comment>
<dbReference type="InterPro" id="IPR053235">
    <property type="entry name" value="Ser_Thr_kinase"/>
</dbReference>
<evidence type="ECO:0000313" key="4">
    <source>
        <dbReference type="EMBL" id="KAK8840459.1"/>
    </source>
</evidence>
<dbReference type="SUPFAM" id="SSF56112">
    <property type="entry name" value="Protein kinase-like (PK-like)"/>
    <property type="match status" value="1"/>
</dbReference>
<dbReference type="InterPro" id="IPR000719">
    <property type="entry name" value="Prot_kinase_dom"/>
</dbReference>